<comment type="caution">
    <text evidence="2">The sequence shown here is derived from an EMBL/GenBank/DDBJ whole genome shotgun (WGS) entry which is preliminary data.</text>
</comment>
<dbReference type="SUPFAM" id="SSF53955">
    <property type="entry name" value="Lysozyme-like"/>
    <property type="match status" value="1"/>
</dbReference>
<feature type="coiled-coil region" evidence="1">
    <location>
        <begin position="7"/>
        <end position="76"/>
    </location>
</feature>
<organism evidence="2 3">
    <name type="scientific">Candidatus Andersenbacteria bacterium RIFCSPHIGHO2_12_FULL_45_11</name>
    <dbReference type="NCBI Taxonomy" id="1797281"/>
    <lineage>
        <taxon>Bacteria</taxon>
        <taxon>Candidatus Anderseniibacteriota</taxon>
    </lineage>
</organism>
<dbReference type="Proteomes" id="UP000177528">
    <property type="component" value="Unassembled WGS sequence"/>
</dbReference>
<evidence type="ECO:0000313" key="3">
    <source>
        <dbReference type="Proteomes" id="UP000177528"/>
    </source>
</evidence>
<gene>
    <name evidence="2" type="ORF">A3D99_01680</name>
</gene>
<evidence type="ECO:0000256" key="1">
    <source>
        <dbReference type="SAM" id="Coils"/>
    </source>
</evidence>
<protein>
    <recommendedName>
        <fullName evidence="4">Transglycosylase SLT domain-containing protein</fullName>
    </recommendedName>
</protein>
<dbReference type="Gene3D" id="1.10.530.10">
    <property type="match status" value="1"/>
</dbReference>
<dbReference type="AlphaFoldDB" id="A0A1G1X1T9"/>
<name>A0A1G1X1T9_9BACT</name>
<sequence>MPVWVKAQTTDAEIADKQQEIAEITEKIAELDAKRANTAAEADAIAIALERLKSTLRKAELELEKTTVAVKRVQLDQKQTQQAAEEVTQSISEKRTQLMSLLRQLYSFEQESFVRLLFDSQSLSDVLLQRNAYQILQERAVKVITDMHAEEKKLEEQKAKLEEQEGDLGELQTLLSAQKQELASQKTQQNQFLQEKKEKQAKFEQLIVEAQAAREEINQQIFTLESGRVKVSLKTAVDMAKFAGSVTGVRPAIIMAVLKIETGVGTNLGRGVFPDNIPLVKNRDAFLRITKKLGLDPYATPISRSGAMGPAQIMPTTWEGMEPRIAQLMKKPLVNPYELSDAFVATAVFLADKGATTPVKEAEALQRYVGGKYWESQSWYSAKVMAVAKEYEQQGL</sequence>
<dbReference type="EMBL" id="MHHR01000025">
    <property type="protein sequence ID" value="OGY33924.1"/>
    <property type="molecule type" value="Genomic_DNA"/>
</dbReference>
<dbReference type="InterPro" id="IPR023346">
    <property type="entry name" value="Lysozyme-like_dom_sf"/>
</dbReference>
<dbReference type="Gene3D" id="6.10.250.3150">
    <property type="match status" value="1"/>
</dbReference>
<accession>A0A1G1X1T9</accession>
<feature type="coiled-coil region" evidence="1">
    <location>
        <begin position="144"/>
        <end position="220"/>
    </location>
</feature>
<keyword evidence="1" id="KW-0175">Coiled coil</keyword>
<evidence type="ECO:0008006" key="4">
    <source>
        <dbReference type="Google" id="ProtNLM"/>
    </source>
</evidence>
<evidence type="ECO:0000313" key="2">
    <source>
        <dbReference type="EMBL" id="OGY33924.1"/>
    </source>
</evidence>
<proteinExistence type="predicted"/>
<reference evidence="2 3" key="1">
    <citation type="journal article" date="2016" name="Nat. Commun.">
        <title>Thousands of microbial genomes shed light on interconnected biogeochemical processes in an aquifer system.</title>
        <authorList>
            <person name="Anantharaman K."/>
            <person name="Brown C.T."/>
            <person name="Hug L.A."/>
            <person name="Sharon I."/>
            <person name="Castelle C.J."/>
            <person name="Probst A.J."/>
            <person name="Thomas B.C."/>
            <person name="Singh A."/>
            <person name="Wilkins M.J."/>
            <person name="Karaoz U."/>
            <person name="Brodie E.L."/>
            <person name="Williams K.H."/>
            <person name="Hubbard S.S."/>
            <person name="Banfield J.F."/>
        </authorList>
    </citation>
    <scope>NUCLEOTIDE SEQUENCE [LARGE SCALE GENOMIC DNA]</scope>
</reference>